<evidence type="ECO:0000256" key="2">
    <source>
        <dbReference type="ARBA" id="ARBA00023012"/>
    </source>
</evidence>
<proteinExistence type="predicted"/>
<evidence type="ECO:0000256" key="3">
    <source>
        <dbReference type="PROSITE-ProRule" id="PRU00169"/>
    </source>
</evidence>
<dbReference type="SMART" id="SM00448">
    <property type="entry name" value="REC"/>
    <property type="match status" value="1"/>
</dbReference>
<dbReference type="EMBL" id="MLYV02000005">
    <property type="protein sequence ID" value="PSS38100.1"/>
    <property type="molecule type" value="Genomic_DNA"/>
</dbReference>
<organism evidence="5 6">
    <name type="scientific">Hermanssonia centrifuga</name>
    <dbReference type="NCBI Taxonomy" id="98765"/>
    <lineage>
        <taxon>Eukaryota</taxon>
        <taxon>Fungi</taxon>
        <taxon>Dikarya</taxon>
        <taxon>Basidiomycota</taxon>
        <taxon>Agaricomycotina</taxon>
        <taxon>Agaricomycetes</taxon>
        <taxon>Polyporales</taxon>
        <taxon>Meruliaceae</taxon>
        <taxon>Hermanssonia</taxon>
    </lineage>
</organism>
<dbReference type="GO" id="GO:0071474">
    <property type="term" value="P:cellular hyperosmotic response"/>
    <property type="evidence" value="ECO:0007669"/>
    <property type="project" value="TreeGrafter"/>
</dbReference>
<keyword evidence="6" id="KW-1185">Reference proteome</keyword>
<dbReference type="OrthoDB" id="10266508at2759"/>
<accession>A0A2R6S719</accession>
<dbReference type="Proteomes" id="UP000186601">
    <property type="component" value="Unassembled WGS sequence"/>
</dbReference>
<comment type="caution">
    <text evidence="5">The sequence shown here is derived from an EMBL/GenBank/DDBJ whole genome shotgun (WGS) entry which is preliminary data.</text>
</comment>
<dbReference type="GO" id="GO:0000160">
    <property type="term" value="P:phosphorelay signal transduction system"/>
    <property type="evidence" value="ECO:0007669"/>
    <property type="project" value="UniProtKB-KW"/>
</dbReference>
<feature type="modified residue" description="4-aspartylphosphate" evidence="3">
    <location>
        <position position="198"/>
    </location>
</feature>
<name>A0A2R6S719_9APHY</name>
<dbReference type="Pfam" id="PF00072">
    <property type="entry name" value="Response_reg"/>
    <property type="match status" value="1"/>
</dbReference>
<evidence type="ECO:0000259" key="4">
    <source>
        <dbReference type="PROSITE" id="PS50110"/>
    </source>
</evidence>
<evidence type="ECO:0000313" key="6">
    <source>
        <dbReference type="Proteomes" id="UP000186601"/>
    </source>
</evidence>
<dbReference type="InterPro" id="IPR011006">
    <property type="entry name" value="CheY-like_superfamily"/>
</dbReference>
<dbReference type="AlphaFoldDB" id="A0A2R6S719"/>
<dbReference type="PROSITE" id="PS50110">
    <property type="entry name" value="RESPONSE_REGULATORY"/>
    <property type="match status" value="1"/>
</dbReference>
<sequence length="244" mass="26723">MQGNMWVESEVSNGSRFFFTINSQISHMSVEATMIKMSPFRGRHILFVDTLDDDTGVAQTIEDLGLKIFHVHGVAEVADKASCPHIDTIVVDSLYVVMKWCLDNSISSQITKPVSPPDLASALISALESNTVTPVVADTEVPYDILIAEDNLVNQKLAVKILEKYGHTVEIAENGQLAVDAYKARAQRKQPFDIILMDVSMPFMGGMEATEHIRSYETLHGLDPVPIIALTAHASKQTGVTSPV</sequence>
<dbReference type="GO" id="GO:0004673">
    <property type="term" value="F:protein histidine kinase activity"/>
    <property type="evidence" value="ECO:0007669"/>
    <property type="project" value="TreeGrafter"/>
</dbReference>
<keyword evidence="2" id="KW-0902">Two-component regulatory system</keyword>
<protein>
    <recommendedName>
        <fullName evidence="4">Response regulatory domain-containing protein</fullName>
    </recommendedName>
</protein>
<dbReference type="SUPFAM" id="SSF52172">
    <property type="entry name" value="CheY-like"/>
    <property type="match status" value="1"/>
</dbReference>
<dbReference type="CDD" id="cd17546">
    <property type="entry name" value="REC_hyHK_CKI1_RcsC-like"/>
    <property type="match status" value="1"/>
</dbReference>
<feature type="domain" description="Response regulatory" evidence="4">
    <location>
        <begin position="144"/>
        <end position="244"/>
    </location>
</feature>
<reference evidence="5 6" key="1">
    <citation type="submission" date="2018-02" db="EMBL/GenBank/DDBJ databases">
        <title>Genome sequence of the basidiomycete white-rot fungus Phlebia centrifuga.</title>
        <authorList>
            <person name="Granchi Z."/>
            <person name="Peng M."/>
            <person name="de Vries R.P."/>
            <person name="Hilden K."/>
            <person name="Makela M.R."/>
            <person name="Grigoriev I."/>
            <person name="Riley R."/>
        </authorList>
    </citation>
    <scope>NUCLEOTIDE SEQUENCE [LARGE SCALE GENOMIC DNA]</scope>
    <source>
        <strain evidence="5 6">FBCC195</strain>
    </source>
</reference>
<evidence type="ECO:0000313" key="5">
    <source>
        <dbReference type="EMBL" id="PSS38100.1"/>
    </source>
</evidence>
<dbReference type="InterPro" id="IPR001789">
    <property type="entry name" value="Sig_transdc_resp-reg_receiver"/>
</dbReference>
<dbReference type="Gene3D" id="3.40.50.2300">
    <property type="match status" value="1"/>
</dbReference>
<dbReference type="STRING" id="98765.A0A2R6S719"/>
<dbReference type="PANTHER" id="PTHR45339:SF1">
    <property type="entry name" value="HYBRID SIGNAL TRANSDUCTION HISTIDINE KINASE J"/>
    <property type="match status" value="1"/>
</dbReference>
<evidence type="ECO:0000256" key="1">
    <source>
        <dbReference type="ARBA" id="ARBA00022553"/>
    </source>
</evidence>
<gene>
    <name evidence="5" type="ORF">PHLCEN_2v80</name>
</gene>
<keyword evidence="1 3" id="KW-0597">Phosphoprotein</keyword>
<dbReference type="PANTHER" id="PTHR45339">
    <property type="entry name" value="HYBRID SIGNAL TRANSDUCTION HISTIDINE KINASE J"/>
    <property type="match status" value="1"/>
</dbReference>